<dbReference type="Proteomes" id="UP001056384">
    <property type="component" value="Chromosome 1"/>
</dbReference>
<feature type="transmembrane region" description="Helical" evidence="7">
    <location>
        <begin position="521"/>
        <end position="540"/>
    </location>
</feature>
<dbReference type="AlphaFoldDB" id="A0A9Q9ALW0"/>
<dbReference type="EMBL" id="CP099418">
    <property type="protein sequence ID" value="USW48508.1"/>
    <property type="molecule type" value="Genomic_DNA"/>
</dbReference>
<comment type="subcellular location">
    <subcellularLocation>
        <location evidence="1">Membrane</location>
        <topology evidence="1">Multi-pass membrane protein</topology>
    </subcellularLocation>
</comment>
<sequence length="672" mass="72234">MDGRDYGHTRSNTVDTVDSAATTLLASASSSQGHSFDEGKRYADLELAAWDAGGDVRKRRNTVDEEGFEQHDDDADEHEALLARSPDNSRRPSLQVDIAHTAQAVDEDGGEPPPPTKPQPVSWSSLPKKGQLTILTLARLSEPLTQTSLQSYMFYQLKSFVGPNGEVPTDAVVAQQAGMLAAAFTGAQFLTAMMWGRLADSEHFGRKRVILIGLLGTAVGSLGFGFSQSFGEAMFWRAIGGVLNGNIGVMRTMTSEIVKEKKYQSRAFLLLPMTFNVGVIIGPLLGGLLADPAGTYPELFGPGSTFGGEDGVWLFMRFPYALPNLINASFLVISTLALVLGLEETLEALRGKSDWGLKLGKLLRRAVQRGKRPQSEEYHSLAEHEGGLDDLELNASGSPTNTKPSSKTTPITKKKLPFRRIWTPNVLFTLLAHGLLAMHVGTFNNLWFVFLSTPRYNPDSKAGKLPLPSGYKPHAPFSFTGGLALPPPAIGTALAILGVIGISLQLLVFPRVSFWLGTIRSYRLSLLLFPVSYFLAPYLAIIPSTSTAPSQASGPLVWISITLILAIQVLARTFALPSTAILVNNASPHPSVLGTLHGIAQSVSSATRTVGPVLAGYVYGVGLEKGVVGMAWWGMAGVAVLGAFAGRWVKEGDGHEIWLEGEKEAEEERGKG</sequence>
<evidence type="ECO:0000256" key="4">
    <source>
        <dbReference type="ARBA" id="ARBA00022989"/>
    </source>
</evidence>
<feature type="region of interest" description="Disordered" evidence="6">
    <location>
        <begin position="104"/>
        <end position="125"/>
    </location>
</feature>
<dbReference type="OrthoDB" id="10262656at2759"/>
<dbReference type="InterPro" id="IPR011701">
    <property type="entry name" value="MFS"/>
</dbReference>
<evidence type="ECO:0000256" key="1">
    <source>
        <dbReference type="ARBA" id="ARBA00004141"/>
    </source>
</evidence>
<feature type="transmembrane region" description="Helical" evidence="7">
    <location>
        <begin position="426"/>
        <end position="450"/>
    </location>
</feature>
<feature type="domain" description="Major facilitator superfamily (MFS) profile" evidence="8">
    <location>
        <begin position="131"/>
        <end position="654"/>
    </location>
</feature>
<evidence type="ECO:0000313" key="10">
    <source>
        <dbReference type="Proteomes" id="UP001056384"/>
    </source>
</evidence>
<dbReference type="InterPro" id="IPR036259">
    <property type="entry name" value="MFS_trans_sf"/>
</dbReference>
<dbReference type="PANTHER" id="PTHR23504">
    <property type="entry name" value="MAJOR FACILITATOR SUPERFAMILY DOMAIN-CONTAINING PROTEIN 10"/>
    <property type="match status" value="1"/>
</dbReference>
<gene>
    <name evidence="9" type="ORF">Slin15195_G018270</name>
</gene>
<accession>A0A9Q9ALW0</accession>
<evidence type="ECO:0000313" key="9">
    <source>
        <dbReference type="EMBL" id="USW48508.1"/>
    </source>
</evidence>
<feature type="compositionally biased region" description="Low complexity" evidence="6">
    <location>
        <begin position="398"/>
        <end position="410"/>
    </location>
</feature>
<keyword evidence="3 7" id="KW-0812">Transmembrane</keyword>
<evidence type="ECO:0000259" key="8">
    <source>
        <dbReference type="PROSITE" id="PS50850"/>
    </source>
</evidence>
<dbReference type="Pfam" id="PF07690">
    <property type="entry name" value="MFS_1"/>
    <property type="match status" value="1"/>
</dbReference>
<evidence type="ECO:0000256" key="7">
    <source>
        <dbReference type="SAM" id="Phobius"/>
    </source>
</evidence>
<keyword evidence="4 7" id="KW-1133">Transmembrane helix</keyword>
<dbReference type="InterPro" id="IPR020846">
    <property type="entry name" value="MFS_dom"/>
</dbReference>
<dbReference type="SUPFAM" id="SSF103473">
    <property type="entry name" value="MFS general substrate transporter"/>
    <property type="match status" value="1"/>
</dbReference>
<dbReference type="PROSITE" id="PS50850">
    <property type="entry name" value="MFS"/>
    <property type="match status" value="1"/>
</dbReference>
<keyword evidence="2" id="KW-0813">Transport</keyword>
<feature type="transmembrane region" description="Helical" evidence="7">
    <location>
        <begin position="269"/>
        <end position="290"/>
    </location>
</feature>
<reference evidence="9" key="1">
    <citation type="submission" date="2022-06" db="EMBL/GenBank/DDBJ databases">
        <title>Complete genome sequences of two strains of the flax pathogen Septoria linicola.</title>
        <authorList>
            <person name="Lapalu N."/>
            <person name="Simon A."/>
            <person name="Demenou B."/>
            <person name="Paumier D."/>
            <person name="Guillot M.-P."/>
            <person name="Gout L."/>
            <person name="Valade R."/>
        </authorList>
    </citation>
    <scope>NUCLEOTIDE SEQUENCE</scope>
    <source>
        <strain evidence="9">SE15195</strain>
    </source>
</reference>
<feature type="transmembrane region" description="Helical" evidence="7">
    <location>
        <begin position="489"/>
        <end position="509"/>
    </location>
</feature>
<dbReference type="Gene3D" id="1.20.1250.20">
    <property type="entry name" value="MFS general substrate transporter like domains"/>
    <property type="match status" value="1"/>
</dbReference>
<feature type="transmembrane region" description="Helical" evidence="7">
    <location>
        <begin position="552"/>
        <end position="571"/>
    </location>
</feature>
<evidence type="ECO:0000256" key="5">
    <source>
        <dbReference type="ARBA" id="ARBA00023136"/>
    </source>
</evidence>
<feature type="transmembrane region" description="Helical" evidence="7">
    <location>
        <begin position="208"/>
        <end position="227"/>
    </location>
</feature>
<evidence type="ECO:0000256" key="6">
    <source>
        <dbReference type="SAM" id="MobiDB-lite"/>
    </source>
</evidence>
<proteinExistence type="predicted"/>
<dbReference type="GO" id="GO:0022857">
    <property type="term" value="F:transmembrane transporter activity"/>
    <property type="evidence" value="ECO:0007669"/>
    <property type="project" value="InterPro"/>
</dbReference>
<evidence type="ECO:0000256" key="3">
    <source>
        <dbReference type="ARBA" id="ARBA00022692"/>
    </source>
</evidence>
<keyword evidence="10" id="KW-1185">Reference proteome</keyword>
<protein>
    <submittedName>
        <fullName evidence="9">Major facilitator superfamily, MFS transporter superfamily</fullName>
    </submittedName>
</protein>
<feature type="transmembrane region" description="Helical" evidence="7">
    <location>
        <begin position="320"/>
        <end position="342"/>
    </location>
</feature>
<dbReference type="GO" id="GO:0016020">
    <property type="term" value="C:membrane"/>
    <property type="evidence" value="ECO:0007669"/>
    <property type="project" value="UniProtKB-SubCell"/>
</dbReference>
<dbReference type="PANTHER" id="PTHR23504:SF6">
    <property type="entry name" value="MULTIDRUG TRANSPORTER, PUTATIVE (AFU_ORTHOLOGUE AFUA_4G08740)-RELATED"/>
    <property type="match status" value="1"/>
</dbReference>
<name>A0A9Q9ALW0_9PEZI</name>
<evidence type="ECO:0000256" key="2">
    <source>
        <dbReference type="ARBA" id="ARBA00022448"/>
    </source>
</evidence>
<keyword evidence="5 7" id="KW-0472">Membrane</keyword>
<feature type="region of interest" description="Disordered" evidence="6">
    <location>
        <begin position="389"/>
        <end position="410"/>
    </location>
</feature>
<organism evidence="9 10">
    <name type="scientific">Septoria linicola</name>
    <dbReference type="NCBI Taxonomy" id="215465"/>
    <lineage>
        <taxon>Eukaryota</taxon>
        <taxon>Fungi</taxon>
        <taxon>Dikarya</taxon>
        <taxon>Ascomycota</taxon>
        <taxon>Pezizomycotina</taxon>
        <taxon>Dothideomycetes</taxon>
        <taxon>Dothideomycetidae</taxon>
        <taxon>Mycosphaerellales</taxon>
        <taxon>Mycosphaerellaceae</taxon>
        <taxon>Septoria</taxon>
    </lineage>
</organism>
<feature type="transmembrane region" description="Helical" evidence="7">
    <location>
        <begin position="177"/>
        <end position="196"/>
    </location>
</feature>